<evidence type="ECO:0000313" key="1">
    <source>
        <dbReference type="EMBL" id="KAL3398369.1"/>
    </source>
</evidence>
<protein>
    <recommendedName>
        <fullName evidence="3">Endonuclease/exonuclease/phosphatase domain-containing protein</fullName>
    </recommendedName>
</protein>
<name>A0ABD2X0S3_9HYME</name>
<dbReference type="Proteomes" id="UP001627154">
    <property type="component" value="Unassembled WGS sequence"/>
</dbReference>
<dbReference type="PANTHER" id="PTHR47510">
    <property type="entry name" value="REVERSE TRANSCRIPTASE DOMAIN-CONTAINING PROTEIN"/>
    <property type="match status" value="1"/>
</dbReference>
<accession>A0ABD2X0S3</accession>
<evidence type="ECO:0008006" key="3">
    <source>
        <dbReference type="Google" id="ProtNLM"/>
    </source>
</evidence>
<keyword evidence="2" id="KW-1185">Reference proteome</keyword>
<gene>
    <name evidence="1" type="ORF">TKK_007540</name>
</gene>
<evidence type="ECO:0000313" key="2">
    <source>
        <dbReference type="Proteomes" id="UP001627154"/>
    </source>
</evidence>
<dbReference type="PANTHER" id="PTHR47510:SF9">
    <property type="entry name" value="ENDONUCLEASE_EXONUCLEASE_PHOSPHATASE DOMAIN-CONTAINING PROTEIN"/>
    <property type="match status" value="1"/>
</dbReference>
<comment type="caution">
    <text evidence="1">The sequence shown here is derived from an EMBL/GenBank/DDBJ whole genome shotgun (WGS) entry which is preliminary data.</text>
</comment>
<dbReference type="AlphaFoldDB" id="A0ABD2X0S3"/>
<sequence length="205" mass="23648">MFLENRMAHTWIDLFLVNDSDSYSHYTKTNSPSFAGHDLIALKYKLPKPPNPLRMFTSRHLESVNVDSLHRALRDSLDTTNIDPRNRSDPIDSGAASFSDGVIRAFDAVAPCHVSTVRTHHKPWISIDIRDLMRERDRAYSRAKGSRRREDVDAFKRLRNEVKTRLNQAKREYISERVESAQNSRLKWVEFRRLGIASSALPSPT</sequence>
<proteinExistence type="predicted"/>
<reference evidence="1 2" key="1">
    <citation type="journal article" date="2024" name="bioRxiv">
        <title>A reference genome for Trichogramma kaykai: A tiny desert-dwelling parasitoid wasp with competing sex-ratio distorters.</title>
        <authorList>
            <person name="Culotta J."/>
            <person name="Lindsey A.R."/>
        </authorList>
    </citation>
    <scope>NUCLEOTIDE SEQUENCE [LARGE SCALE GENOMIC DNA]</scope>
    <source>
        <strain evidence="1 2">KSX58</strain>
    </source>
</reference>
<dbReference type="EMBL" id="JBJJXI010000059">
    <property type="protein sequence ID" value="KAL3398369.1"/>
    <property type="molecule type" value="Genomic_DNA"/>
</dbReference>
<organism evidence="1 2">
    <name type="scientific">Trichogramma kaykai</name>
    <dbReference type="NCBI Taxonomy" id="54128"/>
    <lineage>
        <taxon>Eukaryota</taxon>
        <taxon>Metazoa</taxon>
        <taxon>Ecdysozoa</taxon>
        <taxon>Arthropoda</taxon>
        <taxon>Hexapoda</taxon>
        <taxon>Insecta</taxon>
        <taxon>Pterygota</taxon>
        <taxon>Neoptera</taxon>
        <taxon>Endopterygota</taxon>
        <taxon>Hymenoptera</taxon>
        <taxon>Apocrita</taxon>
        <taxon>Proctotrupomorpha</taxon>
        <taxon>Chalcidoidea</taxon>
        <taxon>Trichogrammatidae</taxon>
        <taxon>Trichogramma</taxon>
    </lineage>
</organism>